<organism evidence="1 2">
    <name type="scientific">Pedobacter psychroterrae</name>
    <dbReference type="NCBI Taxonomy" id="2530453"/>
    <lineage>
        <taxon>Bacteria</taxon>
        <taxon>Pseudomonadati</taxon>
        <taxon>Bacteroidota</taxon>
        <taxon>Sphingobacteriia</taxon>
        <taxon>Sphingobacteriales</taxon>
        <taxon>Sphingobacteriaceae</taxon>
        <taxon>Pedobacter</taxon>
    </lineage>
</organism>
<protein>
    <submittedName>
        <fullName evidence="1">Methyltransferase, TIGR04325 family</fullName>
        <ecNumber evidence="1">2.1.1.-</ecNumber>
    </submittedName>
</protein>
<sequence>MLKQLFSRRRKNRYGWFGDYTSWEKVREKAAGYDSNVILERTTNALLKVKLGEAVYERDSVLFDKKVYPYPLMAYLSLSRNLKKQPLNILDFGGSLGSTYYQLREILTPDVCASYNVVEQEHYVTSGNANFANDTLKFYRSIDACLAEKEIDFVLLSSSVQYLEQPHPFLEKLAGYNFDFILFDRTAFNKQSFDRLTLQIVPPEIYPASYPAWFFHEEFFLSHFSGMYKVAAEFSSYVEGEAVMYIDNKPSGADKGFYLINRTIHA</sequence>
<reference evidence="1 2" key="1">
    <citation type="submission" date="2019-02" db="EMBL/GenBank/DDBJ databases">
        <title>Pedobacter sp. RP-1-14 sp. nov., isolated from Arctic soil.</title>
        <authorList>
            <person name="Dahal R.H."/>
        </authorList>
    </citation>
    <scope>NUCLEOTIDE SEQUENCE [LARGE SCALE GENOMIC DNA]</scope>
    <source>
        <strain evidence="1 2">RP-1-14</strain>
    </source>
</reference>
<accession>A0A4R0NV19</accession>
<dbReference type="OrthoDB" id="118271at2"/>
<proteinExistence type="predicted"/>
<dbReference type="GO" id="GO:0008168">
    <property type="term" value="F:methyltransferase activity"/>
    <property type="evidence" value="ECO:0007669"/>
    <property type="project" value="UniProtKB-KW"/>
</dbReference>
<dbReference type="InterPro" id="IPR027612">
    <property type="entry name" value="Put_MTase_LIC12133"/>
</dbReference>
<dbReference type="RefSeq" id="WP_131593931.1">
    <property type="nucleotide sequence ID" value="NZ_SJSL01000001.1"/>
</dbReference>
<dbReference type="GO" id="GO:0032259">
    <property type="term" value="P:methylation"/>
    <property type="evidence" value="ECO:0007669"/>
    <property type="project" value="UniProtKB-KW"/>
</dbReference>
<dbReference type="EMBL" id="SJSL01000001">
    <property type="protein sequence ID" value="TCD03375.1"/>
    <property type="molecule type" value="Genomic_DNA"/>
</dbReference>
<name>A0A4R0NV19_9SPHI</name>
<dbReference type="AlphaFoldDB" id="A0A4R0NV19"/>
<evidence type="ECO:0000313" key="2">
    <source>
        <dbReference type="Proteomes" id="UP000293347"/>
    </source>
</evidence>
<keyword evidence="1" id="KW-0489">Methyltransferase</keyword>
<dbReference type="NCBIfam" id="TIGR04325">
    <property type="entry name" value="MTase_LIC12133"/>
    <property type="match status" value="1"/>
</dbReference>
<keyword evidence="1" id="KW-0808">Transferase</keyword>
<evidence type="ECO:0000313" key="1">
    <source>
        <dbReference type="EMBL" id="TCD03375.1"/>
    </source>
</evidence>
<keyword evidence="2" id="KW-1185">Reference proteome</keyword>
<dbReference type="Proteomes" id="UP000293347">
    <property type="component" value="Unassembled WGS sequence"/>
</dbReference>
<gene>
    <name evidence="1" type="ORF">EZ437_05235</name>
</gene>
<comment type="caution">
    <text evidence="1">The sequence shown here is derived from an EMBL/GenBank/DDBJ whole genome shotgun (WGS) entry which is preliminary data.</text>
</comment>
<dbReference type="EC" id="2.1.1.-" evidence="1"/>